<dbReference type="EMBL" id="JBFOLK010000002">
    <property type="protein sequence ID" value="KAL2532008.1"/>
    <property type="molecule type" value="Genomic_DNA"/>
</dbReference>
<reference evidence="2" key="1">
    <citation type="submission" date="2024-07" db="EMBL/GenBank/DDBJ databases">
        <title>Two chromosome-level genome assemblies of Korean endemic species Abeliophyllum distichum and Forsythia ovata (Oleaceae).</title>
        <authorList>
            <person name="Jang H."/>
        </authorList>
    </citation>
    <scope>NUCLEOTIDE SEQUENCE [LARGE SCALE GENOMIC DNA]</scope>
</reference>
<keyword evidence="2" id="KW-1185">Reference proteome</keyword>
<name>A0ABD1V5Z2_9LAMI</name>
<dbReference type="Proteomes" id="UP001604336">
    <property type="component" value="Unassembled WGS sequence"/>
</dbReference>
<organism evidence="1 2">
    <name type="scientific">Abeliophyllum distichum</name>
    <dbReference type="NCBI Taxonomy" id="126358"/>
    <lineage>
        <taxon>Eukaryota</taxon>
        <taxon>Viridiplantae</taxon>
        <taxon>Streptophyta</taxon>
        <taxon>Embryophyta</taxon>
        <taxon>Tracheophyta</taxon>
        <taxon>Spermatophyta</taxon>
        <taxon>Magnoliopsida</taxon>
        <taxon>eudicotyledons</taxon>
        <taxon>Gunneridae</taxon>
        <taxon>Pentapetalae</taxon>
        <taxon>asterids</taxon>
        <taxon>lamiids</taxon>
        <taxon>Lamiales</taxon>
        <taxon>Oleaceae</taxon>
        <taxon>Forsythieae</taxon>
        <taxon>Abeliophyllum</taxon>
    </lineage>
</organism>
<evidence type="ECO:0000313" key="1">
    <source>
        <dbReference type="EMBL" id="KAL2532008.1"/>
    </source>
</evidence>
<evidence type="ECO:0000313" key="2">
    <source>
        <dbReference type="Proteomes" id="UP001604336"/>
    </source>
</evidence>
<gene>
    <name evidence="1" type="ORF">Adt_05359</name>
</gene>
<comment type="caution">
    <text evidence="1">The sequence shown here is derived from an EMBL/GenBank/DDBJ whole genome shotgun (WGS) entry which is preliminary data.</text>
</comment>
<proteinExistence type="predicted"/>
<sequence length="111" mass="12845">MTDVVAILPDIREEMEAMRLQLRILSACSWQSGKPLYKSMHQGSKFQNRAPMVGCAMRRKLRTSCLTWKNTFIAANIEDETRRVTTTTMYLGRDAKLWWRTKCADIQANMA</sequence>
<dbReference type="AlphaFoldDB" id="A0ABD1V5Z2"/>
<protein>
    <submittedName>
        <fullName evidence="1">Uncharacterized protein</fullName>
    </submittedName>
</protein>
<accession>A0ABD1V5Z2</accession>